<name>A0A8C9UNH1_SPEDA</name>
<dbReference type="InterPro" id="IPR050302">
    <property type="entry name" value="Rab_GAP_TBC_domain"/>
</dbReference>
<dbReference type="FunFam" id="1.10.8.270:FF:000007">
    <property type="entry name" value="TBC1 domain family member 10A"/>
    <property type="match status" value="1"/>
</dbReference>
<dbReference type="Proteomes" id="UP000694422">
    <property type="component" value="Unplaced"/>
</dbReference>
<dbReference type="GO" id="GO:0031267">
    <property type="term" value="F:small GTPase binding"/>
    <property type="evidence" value="ECO:0007669"/>
    <property type="project" value="TreeGrafter"/>
</dbReference>
<dbReference type="PROSITE" id="PS50086">
    <property type="entry name" value="TBC_RABGAP"/>
    <property type="match status" value="1"/>
</dbReference>
<dbReference type="InterPro" id="IPR035969">
    <property type="entry name" value="Rab-GAP_TBC_sf"/>
</dbReference>
<keyword evidence="1" id="KW-0343">GTPase activation</keyword>
<dbReference type="FunFam" id="1.10.472.80:FF:000008">
    <property type="entry name" value="TBC1 domain family member 10A"/>
    <property type="match status" value="1"/>
</dbReference>
<dbReference type="Gene3D" id="1.10.10.750">
    <property type="entry name" value="Ypt/Rab-GAP domain of gyp1p, domain 1"/>
    <property type="match status" value="1"/>
</dbReference>
<evidence type="ECO:0000313" key="4">
    <source>
        <dbReference type="Proteomes" id="UP000694422"/>
    </source>
</evidence>
<keyword evidence="4" id="KW-1185">Reference proteome</keyword>
<dbReference type="SUPFAM" id="SSF47923">
    <property type="entry name" value="Ypt/Rab-GAP domain of gyp1p"/>
    <property type="match status" value="2"/>
</dbReference>
<dbReference type="Ensembl" id="ENSSDAT00000012006.1">
    <property type="protein sequence ID" value="ENSSDAP00000010585.1"/>
    <property type="gene ID" value="ENSSDAG00000009397.1"/>
</dbReference>
<reference evidence="3" key="2">
    <citation type="submission" date="2025-09" db="UniProtKB">
        <authorList>
            <consortium name="Ensembl"/>
        </authorList>
    </citation>
    <scope>IDENTIFICATION</scope>
</reference>
<dbReference type="GO" id="GO:0005096">
    <property type="term" value="F:GTPase activator activity"/>
    <property type="evidence" value="ECO:0007669"/>
    <property type="project" value="UniProtKB-KW"/>
</dbReference>
<feature type="domain" description="Rab-GAP TBC" evidence="2">
    <location>
        <begin position="77"/>
        <end position="268"/>
    </location>
</feature>
<dbReference type="FunFam" id="1.10.10.750:FF:000001">
    <property type="entry name" value="TBC1 domain family member 10A"/>
    <property type="match status" value="1"/>
</dbReference>
<sequence length="336" mass="37948">MKVREDSGLARLVSGAEARAFTSLGTSDGCCPLLHRLEEIPLEVLRQRESKWLDMLNNWDKWMAKKHKKIRLRCQKGIPPSLRGRAWQYLSGGKVKLQQNPGKFDVSLPSFLHPTLPSMFLGWASSCGSNSPYANLDLSRGPGMGQDLFRVLKAYTLYRPEEGYCQAQAPIAAVLLMHMPAEQAFWCLVQICEKYLPGYYSEKLEAIQLDGEILFSLLQKVSPVAHKHLSRQKIDPLLYMTEWFMCAFARTLPWSSVLRVWDMFFCEGVKIIFRVGLVLLKHALGSPEKLKACQGQYETIEQLRSLSPKIMQEAFLVQEGQVGGASFSTLPGCSQD</sequence>
<accession>A0A8C9UNH1</accession>
<evidence type="ECO:0000256" key="1">
    <source>
        <dbReference type="ARBA" id="ARBA00022468"/>
    </source>
</evidence>
<dbReference type="AlphaFoldDB" id="A0A8C9UNH1"/>
<dbReference type="Gene3D" id="1.10.472.80">
    <property type="entry name" value="Ypt/Rab-GAP domain of gyp1p, domain 3"/>
    <property type="match status" value="1"/>
</dbReference>
<evidence type="ECO:0000313" key="3">
    <source>
        <dbReference type="Ensembl" id="ENSSDAP00000010585.1"/>
    </source>
</evidence>
<evidence type="ECO:0000259" key="2">
    <source>
        <dbReference type="PROSITE" id="PS50086"/>
    </source>
</evidence>
<dbReference type="SMART" id="SM00164">
    <property type="entry name" value="TBC"/>
    <property type="match status" value="1"/>
</dbReference>
<dbReference type="Pfam" id="PF00566">
    <property type="entry name" value="RabGAP-TBC"/>
    <property type="match status" value="1"/>
</dbReference>
<dbReference type="InterPro" id="IPR000195">
    <property type="entry name" value="Rab-GAP-TBC_dom"/>
</dbReference>
<organism evidence="3 4">
    <name type="scientific">Spermophilus dauricus</name>
    <name type="common">Daurian ground squirrel</name>
    <dbReference type="NCBI Taxonomy" id="99837"/>
    <lineage>
        <taxon>Eukaryota</taxon>
        <taxon>Metazoa</taxon>
        <taxon>Chordata</taxon>
        <taxon>Craniata</taxon>
        <taxon>Vertebrata</taxon>
        <taxon>Euteleostomi</taxon>
        <taxon>Mammalia</taxon>
        <taxon>Eutheria</taxon>
        <taxon>Euarchontoglires</taxon>
        <taxon>Glires</taxon>
        <taxon>Rodentia</taxon>
        <taxon>Sciuromorpha</taxon>
        <taxon>Sciuridae</taxon>
        <taxon>Xerinae</taxon>
        <taxon>Marmotini</taxon>
        <taxon>Spermophilus</taxon>
    </lineage>
</organism>
<proteinExistence type="predicted"/>
<dbReference type="Gene3D" id="1.10.8.270">
    <property type="entry name" value="putative rabgap domain of human tbc1 domain family member 14 like domains"/>
    <property type="match status" value="1"/>
</dbReference>
<reference evidence="3" key="1">
    <citation type="submission" date="2025-08" db="UniProtKB">
        <authorList>
            <consortium name="Ensembl"/>
        </authorList>
    </citation>
    <scope>IDENTIFICATION</scope>
</reference>
<dbReference type="GO" id="GO:0005886">
    <property type="term" value="C:plasma membrane"/>
    <property type="evidence" value="ECO:0007669"/>
    <property type="project" value="UniProtKB-ARBA"/>
</dbReference>
<dbReference type="PANTHER" id="PTHR47219">
    <property type="entry name" value="RAB GTPASE-ACTIVATING PROTEIN 1-LIKE"/>
    <property type="match status" value="1"/>
</dbReference>
<protein>
    <submittedName>
        <fullName evidence="3">TBC1 domain family member 10A</fullName>
    </submittedName>
</protein>
<dbReference type="PANTHER" id="PTHR47219:SF23">
    <property type="entry name" value="TBC1 DOMAIN FAMILY MEMBER 10A"/>
    <property type="match status" value="1"/>
</dbReference>